<evidence type="ECO:0000259" key="3">
    <source>
        <dbReference type="PROSITE" id="PS50097"/>
    </source>
</evidence>
<name>A0ABM1VS94_APLCA</name>
<dbReference type="RefSeq" id="XP_035825286.1">
    <property type="nucleotide sequence ID" value="XM_035969393.1"/>
</dbReference>
<dbReference type="SMART" id="SM00225">
    <property type="entry name" value="BTB"/>
    <property type="match status" value="1"/>
</dbReference>
<dbReference type="RefSeq" id="XP_012937179.1">
    <property type="nucleotide sequence ID" value="XM_013081725.2"/>
</dbReference>
<dbReference type="InterPro" id="IPR015915">
    <property type="entry name" value="Kelch-typ_b-propeller"/>
</dbReference>
<organism evidence="4 9">
    <name type="scientific">Aplysia californica</name>
    <name type="common">California sea hare</name>
    <dbReference type="NCBI Taxonomy" id="6500"/>
    <lineage>
        <taxon>Eukaryota</taxon>
        <taxon>Metazoa</taxon>
        <taxon>Spiralia</taxon>
        <taxon>Lophotrochozoa</taxon>
        <taxon>Mollusca</taxon>
        <taxon>Gastropoda</taxon>
        <taxon>Heterobranchia</taxon>
        <taxon>Euthyneura</taxon>
        <taxon>Tectipleura</taxon>
        <taxon>Aplysiida</taxon>
        <taxon>Aplysioidea</taxon>
        <taxon>Aplysiidae</taxon>
        <taxon>Aplysia</taxon>
    </lineage>
</organism>
<evidence type="ECO:0000256" key="1">
    <source>
        <dbReference type="ARBA" id="ARBA00022441"/>
    </source>
</evidence>
<dbReference type="PIRSF" id="PIRSF037037">
    <property type="entry name" value="Kelch-like_protein_gigaxonin"/>
    <property type="match status" value="1"/>
</dbReference>
<feature type="domain" description="BTB" evidence="3">
    <location>
        <begin position="35"/>
        <end position="102"/>
    </location>
</feature>
<dbReference type="SUPFAM" id="SSF117281">
    <property type="entry name" value="Kelch motif"/>
    <property type="match status" value="1"/>
</dbReference>
<dbReference type="RefSeq" id="XP_035825284.1">
    <property type="nucleotide sequence ID" value="XM_035969391.1"/>
</dbReference>
<dbReference type="Pfam" id="PF24681">
    <property type="entry name" value="Kelch_KLHDC2_KLHL20_DRC7"/>
    <property type="match status" value="1"/>
</dbReference>
<proteinExistence type="predicted"/>
<keyword evidence="2" id="KW-0677">Repeat</keyword>
<dbReference type="Gene3D" id="3.30.710.10">
    <property type="entry name" value="Potassium Channel Kv1.1, Chain A"/>
    <property type="match status" value="1"/>
</dbReference>
<accession>A0ABM1VS94</accession>
<dbReference type="PANTHER" id="PTHR24412">
    <property type="entry name" value="KELCH PROTEIN"/>
    <property type="match status" value="1"/>
</dbReference>
<dbReference type="PANTHER" id="PTHR24412:SF272">
    <property type="entry name" value="KELCH-LIKE PROTEIN DIABLO"/>
    <property type="match status" value="1"/>
</dbReference>
<dbReference type="InterPro" id="IPR011705">
    <property type="entry name" value="BACK"/>
</dbReference>
<keyword evidence="4" id="KW-1185">Reference proteome</keyword>
<evidence type="ECO:0000256" key="2">
    <source>
        <dbReference type="ARBA" id="ARBA00022737"/>
    </source>
</evidence>
<dbReference type="Gene3D" id="2.120.10.80">
    <property type="entry name" value="Kelch-type beta propeller"/>
    <property type="match status" value="1"/>
</dbReference>
<dbReference type="SMART" id="SM00875">
    <property type="entry name" value="BACK"/>
    <property type="match status" value="1"/>
</dbReference>
<dbReference type="PROSITE" id="PS50097">
    <property type="entry name" value="BTB"/>
    <property type="match status" value="1"/>
</dbReference>
<reference evidence="5 6" key="1">
    <citation type="submission" date="2025-05" db="UniProtKB">
        <authorList>
            <consortium name="RefSeq"/>
        </authorList>
    </citation>
    <scope>IDENTIFICATION</scope>
</reference>
<gene>
    <name evidence="5 6 7 8 9" type="primary">LOC101855333</name>
</gene>
<dbReference type="InterPro" id="IPR000210">
    <property type="entry name" value="BTB/POZ_dom"/>
</dbReference>
<dbReference type="InterPro" id="IPR006652">
    <property type="entry name" value="Kelch_1"/>
</dbReference>
<dbReference type="SUPFAM" id="SSF54695">
    <property type="entry name" value="POZ domain"/>
    <property type="match status" value="1"/>
</dbReference>
<dbReference type="Proteomes" id="UP000694888">
    <property type="component" value="Unplaced"/>
</dbReference>
<dbReference type="RefSeq" id="XP_035825285.1">
    <property type="nucleotide sequence ID" value="XM_035969392.1"/>
</dbReference>
<evidence type="ECO:0000313" key="8">
    <source>
        <dbReference type="RefSeq" id="XP_035825285.1"/>
    </source>
</evidence>
<evidence type="ECO:0000313" key="5">
    <source>
        <dbReference type="RefSeq" id="XP_005097017.1"/>
    </source>
</evidence>
<dbReference type="Pfam" id="PF00651">
    <property type="entry name" value="BTB"/>
    <property type="match status" value="1"/>
</dbReference>
<protein>
    <submittedName>
        <fullName evidence="5 6">Kelch-like protein diablo</fullName>
    </submittedName>
</protein>
<evidence type="ECO:0000313" key="6">
    <source>
        <dbReference type="RefSeq" id="XP_012937179.1"/>
    </source>
</evidence>
<dbReference type="RefSeq" id="XP_005097017.1">
    <property type="nucleotide sequence ID" value="XM_005096960.3"/>
</dbReference>
<sequence length="631" mass="72136">MWRGAAMERMTLECEEHHTELLEELKVMFDEGLLVDVTMCVQDRRIPCHRAVLAAASPYFRAMFTSDLHESRQQEVWLRETDSDSVHLLIEYAYSGRLDITSANAQSLLATASLLQMTTVQKACAKFMETQLDETNCVGIQCFASVHNCEELFVKAREFIEKNFNTVSRTEEFLELPLDKVVDIVSSDELNVEKEETVYEAIMTWVSHDLKSRRQHLGELMLHLRFPLASVKFLTDVVYPNPMLMESEKGRVLIRNIRMFLENPEKVYSASNAKDPFPLRSGMIQPEHCILLVGGIDQSKPSTINCYNPLTREAFFMATFPEMEDKARYYCVEDPAVIVTEDNSIYAAGGNYIYHANYGESPSDEDSVSFDDFEDEESVRKDVYMYDNDHNRWLPRAPMLFPKSNFTLASVDGKLYSFGGLTLNQHPTEIVESYDVEKNQWNYVGMMPTTLVDLSSVVLRGEIYLLGGRTGVGAHNVVMKFDPRKNEWTSLAGMPTPRFNFGACVVDGEILVAGGQIYSHSTNTIRRDALRSCEIYNVEANQWRQGPELTEEMYNVALMHVNGCVYALGTSEYQRSPFRIYRFNVVCRLDLGHKRWEQVESALCDIRSFASVAAKLYTRKLSQVFRPEVDT</sequence>
<dbReference type="InterPro" id="IPR011333">
    <property type="entry name" value="SKP1/BTB/POZ_sf"/>
</dbReference>
<evidence type="ECO:0000313" key="7">
    <source>
        <dbReference type="RefSeq" id="XP_035825284.1"/>
    </source>
</evidence>
<dbReference type="Pfam" id="PF07707">
    <property type="entry name" value="BACK"/>
    <property type="match status" value="1"/>
</dbReference>
<dbReference type="Gene3D" id="1.25.40.420">
    <property type="match status" value="1"/>
</dbReference>
<evidence type="ECO:0000313" key="4">
    <source>
        <dbReference type="Proteomes" id="UP000694888"/>
    </source>
</evidence>
<dbReference type="InterPro" id="IPR017096">
    <property type="entry name" value="BTB-kelch_protein"/>
</dbReference>
<evidence type="ECO:0000313" key="9">
    <source>
        <dbReference type="RefSeq" id="XP_035825286.1"/>
    </source>
</evidence>
<dbReference type="SMART" id="SM00612">
    <property type="entry name" value="Kelch"/>
    <property type="match status" value="4"/>
</dbReference>
<dbReference type="GeneID" id="101855333"/>
<keyword evidence="1" id="KW-0880">Kelch repeat</keyword>